<keyword evidence="5" id="KW-0804">Transcription</keyword>
<dbReference type="Gene3D" id="1.25.40.10">
    <property type="entry name" value="Tetratricopeptide repeat domain"/>
    <property type="match status" value="1"/>
</dbReference>
<dbReference type="AlphaFoldDB" id="A0A4P6TWH1"/>
<proteinExistence type="inferred from homology"/>
<dbReference type="SUPFAM" id="SSF48452">
    <property type="entry name" value="TPR-like"/>
    <property type="match status" value="1"/>
</dbReference>
<evidence type="ECO:0000256" key="1">
    <source>
        <dbReference type="ARBA" id="ARBA00005820"/>
    </source>
</evidence>
<evidence type="ECO:0000256" key="3">
    <source>
        <dbReference type="ARBA" id="ARBA00023015"/>
    </source>
</evidence>
<dbReference type="InterPro" id="IPR051677">
    <property type="entry name" value="AfsR-DnrI-RedD_regulator"/>
</dbReference>
<dbReference type="PANTHER" id="PTHR35807">
    <property type="entry name" value="TRANSCRIPTIONAL REGULATOR REDD-RELATED"/>
    <property type="match status" value="1"/>
</dbReference>
<keyword evidence="3" id="KW-0805">Transcription regulation</keyword>
<dbReference type="GO" id="GO:0000160">
    <property type="term" value="P:phosphorelay signal transduction system"/>
    <property type="evidence" value="ECO:0007669"/>
    <property type="project" value="UniProtKB-KW"/>
</dbReference>
<dbReference type="GO" id="GO:0003677">
    <property type="term" value="F:DNA binding"/>
    <property type="evidence" value="ECO:0007669"/>
    <property type="project" value="UniProtKB-UniRule"/>
</dbReference>
<dbReference type="PANTHER" id="PTHR35807:SF1">
    <property type="entry name" value="TRANSCRIPTIONAL REGULATOR REDD"/>
    <property type="match status" value="1"/>
</dbReference>
<feature type="domain" description="OmpR/PhoB-type" evidence="7">
    <location>
        <begin position="26"/>
        <end position="126"/>
    </location>
</feature>
<dbReference type="CDD" id="cd15831">
    <property type="entry name" value="BTAD"/>
    <property type="match status" value="1"/>
</dbReference>
<dbReference type="InterPro" id="IPR011990">
    <property type="entry name" value="TPR-like_helical_dom_sf"/>
</dbReference>
<dbReference type="InterPro" id="IPR016032">
    <property type="entry name" value="Sig_transdc_resp-reg_C-effctor"/>
</dbReference>
<keyword evidence="2" id="KW-0902">Two-component regulatory system</keyword>
<accession>A0A4P6TWH1</accession>
<dbReference type="Proteomes" id="UP000292547">
    <property type="component" value="Chromosome"/>
</dbReference>
<evidence type="ECO:0000256" key="4">
    <source>
        <dbReference type="ARBA" id="ARBA00023125"/>
    </source>
</evidence>
<evidence type="ECO:0000256" key="6">
    <source>
        <dbReference type="PROSITE-ProRule" id="PRU01091"/>
    </source>
</evidence>
<dbReference type="PROSITE" id="PS51755">
    <property type="entry name" value="OMPR_PHOB"/>
    <property type="match status" value="1"/>
</dbReference>
<feature type="DNA-binding region" description="OmpR/PhoB-type" evidence="6">
    <location>
        <begin position="26"/>
        <end position="126"/>
    </location>
</feature>
<dbReference type="Pfam" id="PF03704">
    <property type="entry name" value="BTAD"/>
    <property type="match status" value="1"/>
</dbReference>
<dbReference type="SMART" id="SM01043">
    <property type="entry name" value="BTAD"/>
    <property type="match status" value="1"/>
</dbReference>
<comment type="similarity">
    <text evidence="1">Belongs to the AfsR/DnrI/RedD regulatory family.</text>
</comment>
<evidence type="ECO:0000256" key="2">
    <source>
        <dbReference type="ARBA" id="ARBA00023012"/>
    </source>
</evidence>
<dbReference type="GO" id="GO:0006355">
    <property type="term" value="P:regulation of DNA-templated transcription"/>
    <property type="evidence" value="ECO:0007669"/>
    <property type="project" value="InterPro"/>
</dbReference>
<reference evidence="8 9" key="1">
    <citation type="submission" date="2018-08" db="EMBL/GenBank/DDBJ databases">
        <title>The complete genome sequence of Streptomyces seoulensis, a pioneer strain for nickel superoxide dismutase discovery.</title>
        <authorList>
            <person name="Shin J."/>
            <person name="Lee J.-S."/>
            <person name="Lee E.-J."/>
            <person name="Youn H.-D."/>
        </authorList>
    </citation>
    <scope>NUCLEOTIDE SEQUENCE [LARGE SCALE GENOMIC DNA]</scope>
    <source>
        <strain evidence="8 9">KCTC 9819</strain>
    </source>
</reference>
<keyword evidence="9" id="KW-1185">Reference proteome</keyword>
<gene>
    <name evidence="8" type="ORF">D0Z67_12155</name>
</gene>
<sequence>MITRPSVSEGQLTSCQKSMTITVCRAGAGNVKFLILGPVEIEAQDGRQVAPRALKLRALLAYLCAHSGEVVSTARLTEALWSGAPPRTALTALHVYVSKLRQYLHSLGLDAAEMITTQPPGYRFNLGGHDLDLKQFEKKISKAVELKSLGCSEEASAALCSAMSLWRGRALGDLRAMSAFDAVGQCLDERQTFAHMQRFEIELELGNHQGIIGEIYSLIAEHPTWESLYEYLMVALYRSGRTVEALAAYGQIRKAMVQDLGVEPGPRVQRLHQAVLSHDPSLALSQDAGLLKLTS</sequence>
<dbReference type="EMBL" id="CP032229">
    <property type="protein sequence ID" value="QBJ90984.1"/>
    <property type="molecule type" value="Genomic_DNA"/>
</dbReference>
<evidence type="ECO:0000256" key="5">
    <source>
        <dbReference type="ARBA" id="ARBA00023163"/>
    </source>
</evidence>
<protein>
    <recommendedName>
        <fullName evidence="7">OmpR/PhoB-type domain-containing protein</fullName>
    </recommendedName>
</protein>
<evidence type="ECO:0000313" key="9">
    <source>
        <dbReference type="Proteomes" id="UP000292547"/>
    </source>
</evidence>
<name>A0A4P6TWH1_STRSO</name>
<organism evidence="8 9">
    <name type="scientific">Streptomyces seoulensis</name>
    <dbReference type="NCBI Taxonomy" id="73044"/>
    <lineage>
        <taxon>Bacteria</taxon>
        <taxon>Bacillati</taxon>
        <taxon>Actinomycetota</taxon>
        <taxon>Actinomycetes</taxon>
        <taxon>Kitasatosporales</taxon>
        <taxon>Streptomycetaceae</taxon>
        <taxon>Streptomyces</taxon>
    </lineage>
</organism>
<dbReference type="OrthoDB" id="4336084at2"/>
<dbReference type="SMART" id="SM00862">
    <property type="entry name" value="Trans_reg_C"/>
    <property type="match status" value="1"/>
</dbReference>
<evidence type="ECO:0000259" key="7">
    <source>
        <dbReference type="PROSITE" id="PS51755"/>
    </source>
</evidence>
<dbReference type="SUPFAM" id="SSF46894">
    <property type="entry name" value="C-terminal effector domain of the bipartite response regulators"/>
    <property type="match status" value="1"/>
</dbReference>
<keyword evidence="4 6" id="KW-0238">DNA-binding</keyword>
<dbReference type="InterPro" id="IPR036388">
    <property type="entry name" value="WH-like_DNA-bd_sf"/>
</dbReference>
<dbReference type="STRING" id="73044.GCA_000725795_01754"/>
<dbReference type="Pfam" id="PF00486">
    <property type="entry name" value="Trans_reg_C"/>
    <property type="match status" value="1"/>
</dbReference>
<dbReference type="InterPro" id="IPR001867">
    <property type="entry name" value="OmpR/PhoB-type_DNA-bd"/>
</dbReference>
<dbReference type="KEGG" id="sseo:D0Z67_12155"/>
<dbReference type="Gene3D" id="1.10.10.10">
    <property type="entry name" value="Winged helix-like DNA-binding domain superfamily/Winged helix DNA-binding domain"/>
    <property type="match status" value="1"/>
</dbReference>
<evidence type="ECO:0000313" key="8">
    <source>
        <dbReference type="EMBL" id="QBJ90984.1"/>
    </source>
</evidence>
<dbReference type="InterPro" id="IPR005158">
    <property type="entry name" value="BTAD"/>
</dbReference>